<keyword evidence="9" id="KW-1185">Reference proteome</keyword>
<dbReference type="PANTHER" id="PTHR30614">
    <property type="entry name" value="MEMBRANE COMPONENT OF AMINO ACID ABC TRANSPORTER"/>
    <property type="match status" value="1"/>
</dbReference>
<feature type="domain" description="ABC transmembrane type-1" evidence="7">
    <location>
        <begin position="96"/>
        <end position="307"/>
    </location>
</feature>
<evidence type="ECO:0000259" key="7">
    <source>
        <dbReference type="PROSITE" id="PS50928"/>
    </source>
</evidence>
<dbReference type="CDD" id="cd06261">
    <property type="entry name" value="TM_PBP2"/>
    <property type="match status" value="1"/>
</dbReference>
<name>A0ABX0XSP0_9ACTN</name>
<dbReference type="InterPro" id="IPR000515">
    <property type="entry name" value="MetI-like"/>
</dbReference>
<accession>A0ABX0XSP0</accession>
<evidence type="ECO:0000256" key="6">
    <source>
        <dbReference type="SAM" id="MobiDB-lite"/>
    </source>
</evidence>
<evidence type="ECO:0000313" key="8">
    <source>
        <dbReference type="EMBL" id="NJC68300.1"/>
    </source>
</evidence>
<evidence type="ECO:0000256" key="5">
    <source>
        <dbReference type="RuleBase" id="RU363032"/>
    </source>
</evidence>
<sequence>MTATPTTPAGTAAKRPPRRLTTPQTSVLYDAPGPRAKRITLVASVVIGIAIIAGAWLFVIEPLRDKGQFSAELWGPLIDPSNASFTLLWQRLGQGAQATLAAAVLSILSSLIFGTLLAVVRIQLKELAQRRYVGLPAPAALVLRALTWVLNVVTRVCVEIFRGLPVVITIFFVGRGLPGFGLDFSNPLWYLVIGLTIYNMVVIAEILRSGMEGLPIGQREAAASIGLTPTQTTRLVLLPQAFRIMLPALISQLVVVLKDTSLAFIISYEELLNVAKQATQLLHNPIQLYFVVGLFFILVNYSLSKLAGYVQRRLSRRGSSISASEDAATTEAVAVPGSVT</sequence>
<keyword evidence="4 5" id="KW-0472">Membrane</keyword>
<evidence type="ECO:0000256" key="2">
    <source>
        <dbReference type="ARBA" id="ARBA00022692"/>
    </source>
</evidence>
<feature type="transmembrane region" description="Helical" evidence="5">
    <location>
        <begin position="98"/>
        <end position="120"/>
    </location>
</feature>
<proteinExistence type="inferred from homology"/>
<feature type="transmembrane region" description="Helical" evidence="5">
    <location>
        <begin position="39"/>
        <end position="60"/>
    </location>
</feature>
<comment type="subcellular location">
    <subcellularLocation>
        <location evidence="5">Cell membrane</location>
        <topology evidence="5">Multi-pass membrane protein</topology>
    </subcellularLocation>
    <subcellularLocation>
        <location evidence="1">Membrane</location>
        <topology evidence="1">Multi-pass membrane protein</topology>
    </subcellularLocation>
</comment>
<evidence type="ECO:0000256" key="4">
    <source>
        <dbReference type="ARBA" id="ARBA00023136"/>
    </source>
</evidence>
<dbReference type="Proteomes" id="UP000722989">
    <property type="component" value="Unassembled WGS sequence"/>
</dbReference>
<keyword evidence="5" id="KW-0813">Transport</keyword>
<comment type="caution">
    <text evidence="8">The sequence shown here is derived from an EMBL/GenBank/DDBJ whole genome shotgun (WGS) entry which is preliminary data.</text>
</comment>
<feature type="transmembrane region" description="Helical" evidence="5">
    <location>
        <begin position="286"/>
        <end position="303"/>
    </location>
</feature>
<keyword evidence="3 5" id="KW-1133">Transmembrane helix</keyword>
<evidence type="ECO:0000256" key="3">
    <source>
        <dbReference type="ARBA" id="ARBA00022989"/>
    </source>
</evidence>
<gene>
    <name evidence="8" type="ORF">HC031_00985</name>
</gene>
<dbReference type="SUPFAM" id="SSF161098">
    <property type="entry name" value="MetI-like"/>
    <property type="match status" value="1"/>
</dbReference>
<evidence type="ECO:0000256" key="1">
    <source>
        <dbReference type="ARBA" id="ARBA00004141"/>
    </source>
</evidence>
<dbReference type="Pfam" id="PF00528">
    <property type="entry name" value="BPD_transp_1"/>
    <property type="match status" value="1"/>
</dbReference>
<dbReference type="PROSITE" id="PS50928">
    <property type="entry name" value="ABC_TM1"/>
    <property type="match status" value="1"/>
</dbReference>
<organism evidence="8 9">
    <name type="scientific">Planosporangium thailandense</name>
    <dbReference type="NCBI Taxonomy" id="765197"/>
    <lineage>
        <taxon>Bacteria</taxon>
        <taxon>Bacillati</taxon>
        <taxon>Actinomycetota</taxon>
        <taxon>Actinomycetes</taxon>
        <taxon>Micromonosporales</taxon>
        <taxon>Micromonosporaceae</taxon>
        <taxon>Planosporangium</taxon>
    </lineage>
</organism>
<feature type="transmembrane region" description="Helical" evidence="5">
    <location>
        <begin position="160"/>
        <end position="182"/>
    </location>
</feature>
<dbReference type="EMBL" id="JAATVY010000001">
    <property type="protein sequence ID" value="NJC68300.1"/>
    <property type="molecule type" value="Genomic_DNA"/>
</dbReference>
<dbReference type="InterPro" id="IPR035906">
    <property type="entry name" value="MetI-like_sf"/>
</dbReference>
<feature type="region of interest" description="Disordered" evidence="6">
    <location>
        <begin position="1"/>
        <end position="26"/>
    </location>
</feature>
<feature type="compositionally biased region" description="Low complexity" evidence="6">
    <location>
        <begin position="1"/>
        <end position="14"/>
    </location>
</feature>
<comment type="similarity">
    <text evidence="5">Belongs to the binding-protein-dependent transport system permease family.</text>
</comment>
<evidence type="ECO:0000313" key="9">
    <source>
        <dbReference type="Proteomes" id="UP000722989"/>
    </source>
</evidence>
<keyword evidence="2 5" id="KW-0812">Transmembrane</keyword>
<feature type="transmembrane region" description="Helical" evidence="5">
    <location>
        <begin position="188"/>
        <end position="207"/>
    </location>
</feature>
<dbReference type="PANTHER" id="PTHR30614:SF21">
    <property type="entry name" value="AMINO ACID ABC TRANSPORTER PERMEASE"/>
    <property type="match status" value="1"/>
</dbReference>
<dbReference type="Gene3D" id="1.10.3720.10">
    <property type="entry name" value="MetI-like"/>
    <property type="match status" value="1"/>
</dbReference>
<reference evidence="8 9" key="1">
    <citation type="submission" date="2020-03" db="EMBL/GenBank/DDBJ databases">
        <title>WGS of the type strain of Planosporangium spp.</title>
        <authorList>
            <person name="Thawai C."/>
        </authorList>
    </citation>
    <scope>NUCLEOTIDE SEQUENCE [LARGE SCALE GENOMIC DNA]</scope>
    <source>
        <strain evidence="8 9">TBRC 5610</strain>
    </source>
</reference>
<protein>
    <submittedName>
        <fullName evidence="8">Amino acid ABC transporter permease</fullName>
    </submittedName>
</protein>
<feature type="transmembrane region" description="Helical" evidence="5">
    <location>
        <begin position="244"/>
        <end position="266"/>
    </location>
</feature>
<dbReference type="InterPro" id="IPR043429">
    <property type="entry name" value="ArtM/GltK/GlnP/TcyL/YhdX-like"/>
</dbReference>
<dbReference type="RefSeq" id="WP_167923196.1">
    <property type="nucleotide sequence ID" value="NZ_JAATVY010000001.1"/>
</dbReference>